<dbReference type="SMART" id="SM00895">
    <property type="entry name" value="FCD"/>
    <property type="match status" value="1"/>
</dbReference>
<dbReference type="InterPro" id="IPR036388">
    <property type="entry name" value="WH-like_DNA-bd_sf"/>
</dbReference>
<dbReference type="SUPFAM" id="SSF48008">
    <property type="entry name" value="GntR ligand-binding domain-like"/>
    <property type="match status" value="1"/>
</dbReference>
<dbReference type="Gene3D" id="1.20.120.530">
    <property type="entry name" value="GntR ligand-binding domain-like"/>
    <property type="match status" value="1"/>
</dbReference>
<gene>
    <name evidence="5" type="ORF">SAMN05421757_106165</name>
</gene>
<dbReference type="InterPro" id="IPR008920">
    <property type="entry name" value="TF_FadR/GntR_C"/>
</dbReference>
<dbReference type="EMBL" id="FZOY01000006">
    <property type="protein sequence ID" value="SNT11356.1"/>
    <property type="molecule type" value="Genomic_DNA"/>
</dbReference>
<dbReference type="PANTHER" id="PTHR43537:SF20">
    <property type="entry name" value="HTH-TYPE TRANSCRIPTIONAL REPRESSOR GLAR"/>
    <property type="match status" value="1"/>
</dbReference>
<evidence type="ECO:0000313" key="6">
    <source>
        <dbReference type="Proteomes" id="UP000198426"/>
    </source>
</evidence>
<dbReference type="Pfam" id="PF07729">
    <property type="entry name" value="FCD"/>
    <property type="match status" value="1"/>
</dbReference>
<proteinExistence type="predicted"/>
<dbReference type="Gene3D" id="1.10.10.10">
    <property type="entry name" value="Winged helix-like DNA-binding domain superfamily/Winged helix DNA-binding domain"/>
    <property type="match status" value="1"/>
</dbReference>
<dbReference type="Pfam" id="PF00392">
    <property type="entry name" value="GntR"/>
    <property type="match status" value="1"/>
</dbReference>
<dbReference type="InterPro" id="IPR036390">
    <property type="entry name" value="WH_DNA-bd_sf"/>
</dbReference>
<dbReference type="GO" id="GO:0003677">
    <property type="term" value="F:DNA binding"/>
    <property type="evidence" value="ECO:0007669"/>
    <property type="project" value="UniProtKB-KW"/>
</dbReference>
<evidence type="ECO:0000259" key="4">
    <source>
        <dbReference type="PROSITE" id="PS50949"/>
    </source>
</evidence>
<dbReference type="Proteomes" id="UP000198426">
    <property type="component" value="Unassembled WGS sequence"/>
</dbReference>
<dbReference type="PANTHER" id="PTHR43537">
    <property type="entry name" value="TRANSCRIPTIONAL REGULATOR, GNTR FAMILY"/>
    <property type="match status" value="1"/>
</dbReference>
<keyword evidence="3" id="KW-0804">Transcription</keyword>
<evidence type="ECO:0000256" key="2">
    <source>
        <dbReference type="ARBA" id="ARBA00023125"/>
    </source>
</evidence>
<evidence type="ECO:0000256" key="1">
    <source>
        <dbReference type="ARBA" id="ARBA00023015"/>
    </source>
</evidence>
<evidence type="ECO:0000313" key="5">
    <source>
        <dbReference type="EMBL" id="SNT11356.1"/>
    </source>
</evidence>
<dbReference type="SMART" id="SM00345">
    <property type="entry name" value="HTH_GNTR"/>
    <property type="match status" value="1"/>
</dbReference>
<keyword evidence="2" id="KW-0238">DNA-binding</keyword>
<dbReference type="OrthoDB" id="8638122at2"/>
<dbReference type="GO" id="GO:0003700">
    <property type="term" value="F:DNA-binding transcription factor activity"/>
    <property type="evidence" value="ECO:0007669"/>
    <property type="project" value="InterPro"/>
</dbReference>
<accession>A0A239JZ98</accession>
<dbReference type="PROSITE" id="PS50949">
    <property type="entry name" value="HTH_GNTR"/>
    <property type="match status" value="1"/>
</dbReference>
<feature type="domain" description="HTH gntR-type" evidence="4">
    <location>
        <begin position="17"/>
        <end position="84"/>
    </location>
</feature>
<dbReference type="InterPro" id="IPR011711">
    <property type="entry name" value="GntR_C"/>
</dbReference>
<dbReference type="AlphaFoldDB" id="A0A239JZ98"/>
<keyword evidence="6" id="KW-1185">Reference proteome</keyword>
<organism evidence="5 6">
    <name type="scientific">Tropicimonas sediminicola</name>
    <dbReference type="NCBI Taxonomy" id="1031541"/>
    <lineage>
        <taxon>Bacteria</taxon>
        <taxon>Pseudomonadati</taxon>
        <taxon>Pseudomonadota</taxon>
        <taxon>Alphaproteobacteria</taxon>
        <taxon>Rhodobacterales</taxon>
        <taxon>Roseobacteraceae</taxon>
        <taxon>Tropicimonas</taxon>
    </lineage>
</organism>
<protein>
    <submittedName>
        <fullName evidence="5">Transcriptional regulator, GntR family</fullName>
    </submittedName>
</protein>
<dbReference type="SUPFAM" id="SSF46785">
    <property type="entry name" value="Winged helix' DNA-binding domain"/>
    <property type="match status" value="1"/>
</dbReference>
<name>A0A239JZ98_9RHOB</name>
<keyword evidence="1" id="KW-0805">Transcription regulation</keyword>
<evidence type="ECO:0000256" key="3">
    <source>
        <dbReference type="ARBA" id="ARBA00023163"/>
    </source>
</evidence>
<reference evidence="5 6" key="1">
    <citation type="submission" date="2017-06" db="EMBL/GenBank/DDBJ databases">
        <authorList>
            <person name="Kim H.J."/>
            <person name="Triplett B.A."/>
        </authorList>
    </citation>
    <scope>NUCLEOTIDE SEQUENCE [LARGE SCALE GENOMIC DNA]</scope>
    <source>
        <strain evidence="5 6">DSM 29339</strain>
    </source>
</reference>
<dbReference type="InterPro" id="IPR000524">
    <property type="entry name" value="Tscrpt_reg_HTH_GntR"/>
</dbReference>
<sequence>MENGASRTPAEAASQESSATHRAYLALRRMIVVGELQPGEKLKIDRLRSVLDTGASPVREALSLLTSDLLVERLDQRGFRAAETSHENFVEILTLRCELEEMALRQSIAQADEQWEDALVLAHHKMVRQGRSDLEAFEARHKDFHMALLSNCRSPILMKFCSQLYDLNIRYRYLAGKALDYQKRDVSAEHQAILDAAVDRDADLAAERLLSHYRQTGAFLNGLFSKQAPGD</sequence>
<dbReference type="RefSeq" id="WP_089234105.1">
    <property type="nucleotide sequence ID" value="NZ_FZOY01000006.1"/>
</dbReference>